<feature type="transmembrane region" description="Helical" evidence="3">
    <location>
        <begin position="20"/>
        <end position="43"/>
    </location>
</feature>
<reference evidence="4" key="1">
    <citation type="submission" date="2021-01" db="UniProtKB">
        <authorList>
            <consortium name="EnsemblMetazoa"/>
        </authorList>
    </citation>
    <scope>IDENTIFICATION</scope>
</reference>
<keyword evidence="1" id="KW-0560">Oxidoreductase</keyword>
<dbReference type="Gene3D" id="3.40.50.720">
    <property type="entry name" value="NAD(P)-binding Rossmann-like Domain"/>
    <property type="match status" value="1"/>
</dbReference>
<evidence type="ECO:0000256" key="2">
    <source>
        <dbReference type="RuleBase" id="RU000363"/>
    </source>
</evidence>
<dbReference type="SUPFAM" id="SSF51735">
    <property type="entry name" value="NAD(P)-binding Rossmann-fold domains"/>
    <property type="match status" value="1"/>
</dbReference>
<dbReference type="Proteomes" id="UP000594260">
    <property type="component" value="Unplaced"/>
</dbReference>
<dbReference type="PRINTS" id="PR00081">
    <property type="entry name" value="GDHRDH"/>
</dbReference>
<dbReference type="Pfam" id="PF00106">
    <property type="entry name" value="adh_short"/>
    <property type="match status" value="1"/>
</dbReference>
<sequence length="377" mass="42374">MSFLWEYPKLIVELLASQHSSFQMSLIFLLVCVATLAVVLWLVTREETVTLDGSEYVLITGCDSGIGYMLANHLQKGNGRNGVFQVIATCVHPYGKSASQLKSVGIKVVGLDFTKDNIKSFCEQVDELVGSAKLHAVVNNAGVCIMGEFDWFTDDQIDYIFTVNTGAIRLVKCLMARIMSNRTRVINLTSVNGTLAYPGLAIYCSSKYALEGFSDALAMELAKFGVHVIKFRLGDFSNITSIMANQKLHADLMWHNFNEEQRAQYDAYFHAYQRVVMAQAGGLSVTKFNDLMYCFDKALLSVRPRALYISGNAIYLSILWLLTWIPEVWRNGFVAWTFQKAMQSHGVIPPVTFNYTEHNSTTNMNNSKKRHVHRVIP</sequence>
<dbReference type="FunCoup" id="A0A7M7JDP9">
    <property type="interactions" value="14"/>
</dbReference>
<dbReference type="OMA" id="SCCHNLK"/>
<keyword evidence="3" id="KW-0812">Transmembrane</keyword>
<proteinExistence type="inferred from homology"/>
<dbReference type="InterPro" id="IPR036291">
    <property type="entry name" value="NAD(P)-bd_dom_sf"/>
</dbReference>
<dbReference type="PROSITE" id="PS00061">
    <property type="entry name" value="ADH_SHORT"/>
    <property type="match status" value="1"/>
</dbReference>
<dbReference type="GO" id="GO:0016491">
    <property type="term" value="F:oxidoreductase activity"/>
    <property type="evidence" value="ECO:0007669"/>
    <property type="project" value="UniProtKB-KW"/>
</dbReference>
<organism evidence="4 5">
    <name type="scientific">Varroa destructor</name>
    <name type="common">Honeybee mite</name>
    <dbReference type="NCBI Taxonomy" id="109461"/>
    <lineage>
        <taxon>Eukaryota</taxon>
        <taxon>Metazoa</taxon>
        <taxon>Ecdysozoa</taxon>
        <taxon>Arthropoda</taxon>
        <taxon>Chelicerata</taxon>
        <taxon>Arachnida</taxon>
        <taxon>Acari</taxon>
        <taxon>Parasitiformes</taxon>
        <taxon>Mesostigmata</taxon>
        <taxon>Gamasina</taxon>
        <taxon>Dermanyssoidea</taxon>
        <taxon>Varroidae</taxon>
        <taxon>Varroa</taxon>
    </lineage>
</organism>
<dbReference type="EnsemblMetazoa" id="XM_022790699">
    <property type="protein sequence ID" value="XP_022646434"/>
    <property type="gene ID" value="LOC111244084"/>
</dbReference>
<evidence type="ECO:0000313" key="5">
    <source>
        <dbReference type="Proteomes" id="UP000594260"/>
    </source>
</evidence>
<keyword evidence="3" id="KW-1133">Transmembrane helix</keyword>
<dbReference type="RefSeq" id="XP_022646434.1">
    <property type="nucleotide sequence ID" value="XM_022790699.1"/>
</dbReference>
<accession>A0A7M7JDP9</accession>
<name>A0A7M7JDP9_VARDE</name>
<dbReference type="KEGG" id="vde:111244084"/>
<dbReference type="GO" id="GO:0008202">
    <property type="term" value="P:steroid metabolic process"/>
    <property type="evidence" value="ECO:0007669"/>
    <property type="project" value="TreeGrafter"/>
</dbReference>
<feature type="transmembrane region" description="Helical" evidence="3">
    <location>
        <begin position="306"/>
        <end position="325"/>
    </location>
</feature>
<dbReference type="PRINTS" id="PR00080">
    <property type="entry name" value="SDRFAMILY"/>
</dbReference>
<dbReference type="AlphaFoldDB" id="A0A7M7JDP9"/>
<dbReference type="InterPro" id="IPR002347">
    <property type="entry name" value="SDR_fam"/>
</dbReference>
<evidence type="ECO:0000313" key="4">
    <source>
        <dbReference type="EnsemblMetazoa" id="XP_022646434"/>
    </source>
</evidence>
<dbReference type="InterPro" id="IPR020904">
    <property type="entry name" value="Sc_DH/Rdtase_CS"/>
</dbReference>
<protein>
    <submittedName>
        <fullName evidence="4">Uncharacterized protein</fullName>
    </submittedName>
</protein>
<keyword evidence="5" id="KW-1185">Reference proteome</keyword>
<dbReference type="PANTHER" id="PTHR43313:SF36">
    <property type="entry name" value="D-BETA-HYDROXYBUTYRATE DEHYDROGENASE, MITOCHONDRIAL"/>
    <property type="match status" value="1"/>
</dbReference>
<dbReference type="PANTHER" id="PTHR43313">
    <property type="entry name" value="SHORT-CHAIN DEHYDROGENASE/REDUCTASE FAMILY 9C"/>
    <property type="match status" value="1"/>
</dbReference>
<dbReference type="OrthoDB" id="294295at2759"/>
<dbReference type="InParanoid" id="A0A7M7JDP9"/>
<comment type="similarity">
    <text evidence="2">Belongs to the short-chain dehydrogenases/reductases (SDR) family.</text>
</comment>
<keyword evidence="3" id="KW-0472">Membrane</keyword>
<evidence type="ECO:0000256" key="3">
    <source>
        <dbReference type="SAM" id="Phobius"/>
    </source>
</evidence>
<evidence type="ECO:0000256" key="1">
    <source>
        <dbReference type="ARBA" id="ARBA00023002"/>
    </source>
</evidence>
<dbReference type="GeneID" id="111244084"/>